<organism evidence="1 2">
    <name type="scientific">Piloderma croceum (strain F 1598)</name>
    <dbReference type="NCBI Taxonomy" id="765440"/>
    <lineage>
        <taxon>Eukaryota</taxon>
        <taxon>Fungi</taxon>
        <taxon>Dikarya</taxon>
        <taxon>Basidiomycota</taxon>
        <taxon>Agaricomycotina</taxon>
        <taxon>Agaricomycetes</taxon>
        <taxon>Agaricomycetidae</taxon>
        <taxon>Atheliales</taxon>
        <taxon>Atheliaceae</taxon>
        <taxon>Piloderma</taxon>
    </lineage>
</organism>
<gene>
    <name evidence="1" type="ORF">PILCRDRAFT_822203</name>
</gene>
<proteinExistence type="predicted"/>
<evidence type="ECO:0000313" key="2">
    <source>
        <dbReference type="Proteomes" id="UP000054166"/>
    </source>
</evidence>
<name>A0A0C3B3X1_PILCF</name>
<dbReference type="HOGENOM" id="CLU_2638935_0_0_1"/>
<keyword evidence="2" id="KW-1185">Reference proteome</keyword>
<evidence type="ECO:0000313" key="1">
    <source>
        <dbReference type="EMBL" id="KIM80903.1"/>
    </source>
</evidence>
<dbReference type="Proteomes" id="UP000054166">
    <property type="component" value="Unassembled WGS sequence"/>
</dbReference>
<sequence length="77" mass="8727">MADEGTNLKLQQVSPSNMSLLMYLSARASGSTFFFPRYFLSAHIFFFSPWMHSPSKNERPSMLYGQIFLPPPIPAVP</sequence>
<dbReference type="InParanoid" id="A0A0C3B3X1"/>
<dbReference type="EMBL" id="KN833002">
    <property type="protein sequence ID" value="KIM80903.1"/>
    <property type="molecule type" value="Genomic_DNA"/>
</dbReference>
<reference evidence="1 2" key="1">
    <citation type="submission" date="2014-04" db="EMBL/GenBank/DDBJ databases">
        <authorList>
            <consortium name="DOE Joint Genome Institute"/>
            <person name="Kuo A."/>
            <person name="Tarkka M."/>
            <person name="Buscot F."/>
            <person name="Kohler A."/>
            <person name="Nagy L.G."/>
            <person name="Floudas D."/>
            <person name="Copeland A."/>
            <person name="Barry K.W."/>
            <person name="Cichocki N."/>
            <person name="Veneault-Fourrey C."/>
            <person name="LaButti K."/>
            <person name="Lindquist E.A."/>
            <person name="Lipzen A."/>
            <person name="Lundell T."/>
            <person name="Morin E."/>
            <person name="Murat C."/>
            <person name="Sun H."/>
            <person name="Tunlid A."/>
            <person name="Henrissat B."/>
            <person name="Grigoriev I.V."/>
            <person name="Hibbett D.S."/>
            <person name="Martin F."/>
            <person name="Nordberg H.P."/>
            <person name="Cantor M.N."/>
            <person name="Hua S.X."/>
        </authorList>
    </citation>
    <scope>NUCLEOTIDE SEQUENCE [LARGE SCALE GENOMIC DNA]</scope>
    <source>
        <strain evidence="1 2">F 1598</strain>
    </source>
</reference>
<protein>
    <submittedName>
        <fullName evidence="1">Uncharacterized protein</fullName>
    </submittedName>
</protein>
<reference evidence="2" key="2">
    <citation type="submission" date="2015-01" db="EMBL/GenBank/DDBJ databases">
        <title>Evolutionary Origins and Diversification of the Mycorrhizal Mutualists.</title>
        <authorList>
            <consortium name="DOE Joint Genome Institute"/>
            <consortium name="Mycorrhizal Genomics Consortium"/>
            <person name="Kohler A."/>
            <person name="Kuo A."/>
            <person name="Nagy L.G."/>
            <person name="Floudas D."/>
            <person name="Copeland A."/>
            <person name="Barry K.W."/>
            <person name="Cichocki N."/>
            <person name="Veneault-Fourrey C."/>
            <person name="LaButti K."/>
            <person name="Lindquist E.A."/>
            <person name="Lipzen A."/>
            <person name="Lundell T."/>
            <person name="Morin E."/>
            <person name="Murat C."/>
            <person name="Riley R."/>
            <person name="Ohm R."/>
            <person name="Sun H."/>
            <person name="Tunlid A."/>
            <person name="Henrissat B."/>
            <person name="Grigoriev I.V."/>
            <person name="Hibbett D.S."/>
            <person name="Martin F."/>
        </authorList>
    </citation>
    <scope>NUCLEOTIDE SEQUENCE [LARGE SCALE GENOMIC DNA]</scope>
    <source>
        <strain evidence="2">F 1598</strain>
    </source>
</reference>
<dbReference type="AlphaFoldDB" id="A0A0C3B3X1"/>
<accession>A0A0C3B3X1</accession>